<gene>
    <name evidence="4" type="ORF">CVS27_01490</name>
</gene>
<dbReference type="EMBL" id="PPXC01000001">
    <property type="protein sequence ID" value="POH75304.1"/>
    <property type="molecule type" value="Genomic_DNA"/>
</dbReference>
<dbReference type="Proteomes" id="UP000237061">
    <property type="component" value="Unassembled WGS sequence"/>
</dbReference>
<evidence type="ECO:0000256" key="1">
    <source>
        <dbReference type="ARBA" id="ARBA00022729"/>
    </source>
</evidence>
<feature type="domain" description="Solute-binding protein family 3/N-terminal" evidence="3">
    <location>
        <begin position="76"/>
        <end position="306"/>
    </location>
</feature>
<evidence type="ECO:0000256" key="2">
    <source>
        <dbReference type="SAM" id="SignalP"/>
    </source>
</evidence>
<reference evidence="4 5" key="1">
    <citation type="submission" date="2018-01" db="EMBL/GenBank/DDBJ databases">
        <title>Arthrobacter sp. nov., from glaciers in China.</title>
        <authorList>
            <person name="Liu Q."/>
            <person name="Xin Y.-H."/>
        </authorList>
    </citation>
    <scope>NUCLEOTIDE SEQUENCE [LARGE SCALE GENOMIC DNA]</scope>
    <source>
        <strain evidence="4 5">HLT2-12-2</strain>
    </source>
</reference>
<sequence length="320" mass="33139">MNKNTLLTKTALVISCAALVFTASGCTNSEAPEPVVNSSGGTAQVLGAGGQDAAKAVQADAAVQALLPANIKAAGTMKLVTDPTYAPIDFTDNNGNIIGLEPDMALAVANKMGIKVEITKGDFNGILAGLESKRYDASWAAFSITPDRTAVVDMVSYMKGGTSVIVKRGTEGDFHEQLDLCGKTVTAQTGTTQALTVMPAFEKACLEAGKEPITPLLLPQQDSANQAIASNRAQAMLADNALTAYYSQIQPEAFAQIDSILVDPSLVGVAMAKGDGQLAKTFQAAIQSLMDDGTYGKIMGAWNLAPSSITTSEINPTVAS</sequence>
<keyword evidence="5" id="KW-1185">Reference proteome</keyword>
<dbReference type="Gene3D" id="3.40.190.10">
    <property type="entry name" value="Periplasmic binding protein-like II"/>
    <property type="match status" value="2"/>
</dbReference>
<evidence type="ECO:0000313" key="5">
    <source>
        <dbReference type="Proteomes" id="UP000237061"/>
    </source>
</evidence>
<protein>
    <recommendedName>
        <fullName evidence="3">Solute-binding protein family 3/N-terminal domain-containing protein</fullName>
    </recommendedName>
</protein>
<accession>A0A2S4A1Q5</accession>
<dbReference type="PANTHER" id="PTHR35936">
    <property type="entry name" value="MEMBRANE-BOUND LYTIC MUREIN TRANSGLYCOSYLASE F"/>
    <property type="match status" value="1"/>
</dbReference>
<dbReference type="AlphaFoldDB" id="A0A2S4A1Q5"/>
<organism evidence="4 5">
    <name type="scientific">Arthrobacter glacialis</name>
    <dbReference type="NCBI Taxonomy" id="1664"/>
    <lineage>
        <taxon>Bacteria</taxon>
        <taxon>Bacillati</taxon>
        <taxon>Actinomycetota</taxon>
        <taxon>Actinomycetes</taxon>
        <taxon>Micrococcales</taxon>
        <taxon>Micrococcaceae</taxon>
        <taxon>Arthrobacter</taxon>
    </lineage>
</organism>
<comment type="caution">
    <text evidence="4">The sequence shown here is derived from an EMBL/GenBank/DDBJ whole genome shotgun (WGS) entry which is preliminary data.</text>
</comment>
<dbReference type="InterPro" id="IPR001638">
    <property type="entry name" value="Solute-binding_3/MltF_N"/>
</dbReference>
<feature type="signal peptide" evidence="2">
    <location>
        <begin position="1"/>
        <end position="25"/>
    </location>
</feature>
<dbReference type="SMART" id="SM00062">
    <property type="entry name" value="PBPb"/>
    <property type="match status" value="1"/>
</dbReference>
<dbReference type="PANTHER" id="PTHR35936:SF17">
    <property type="entry name" value="ARGININE-BINDING EXTRACELLULAR PROTEIN ARTP"/>
    <property type="match status" value="1"/>
</dbReference>
<evidence type="ECO:0000313" key="4">
    <source>
        <dbReference type="EMBL" id="POH75304.1"/>
    </source>
</evidence>
<proteinExistence type="predicted"/>
<dbReference type="RefSeq" id="WP_103463960.1">
    <property type="nucleotide sequence ID" value="NZ_PPXC01000001.1"/>
</dbReference>
<keyword evidence="1 2" id="KW-0732">Signal</keyword>
<evidence type="ECO:0000259" key="3">
    <source>
        <dbReference type="SMART" id="SM00062"/>
    </source>
</evidence>
<dbReference type="Pfam" id="PF00497">
    <property type="entry name" value="SBP_bac_3"/>
    <property type="match status" value="1"/>
</dbReference>
<dbReference type="CDD" id="cd01004">
    <property type="entry name" value="PBP2_MidA_like"/>
    <property type="match status" value="1"/>
</dbReference>
<dbReference type="PROSITE" id="PS51257">
    <property type="entry name" value="PROKAR_LIPOPROTEIN"/>
    <property type="match status" value="1"/>
</dbReference>
<feature type="chain" id="PRO_5038683596" description="Solute-binding protein family 3/N-terminal domain-containing protein" evidence="2">
    <location>
        <begin position="26"/>
        <end position="320"/>
    </location>
</feature>
<dbReference type="SUPFAM" id="SSF53850">
    <property type="entry name" value="Periplasmic binding protein-like II"/>
    <property type="match status" value="1"/>
</dbReference>
<name>A0A2S4A1Q5_ARTGL</name>